<evidence type="ECO:0000313" key="1">
    <source>
        <dbReference type="EMBL" id="KAK6645799.1"/>
    </source>
</evidence>
<reference evidence="1" key="1">
    <citation type="submission" date="2023-07" db="EMBL/GenBank/DDBJ databases">
        <title>WGS assembly of Phaseolus vulgaris.</title>
        <authorList>
            <person name="Schmutz J."/>
            <person name="Mcclean P."/>
            <person name="Shu S."/>
            <person name="Cregan P."/>
            <person name="Rokhsar D."/>
            <person name="Jackson S."/>
        </authorList>
    </citation>
    <scope>NUCLEOTIDE SEQUENCE</scope>
</reference>
<evidence type="ECO:0000313" key="2">
    <source>
        <dbReference type="Proteomes" id="UP000000226"/>
    </source>
</evidence>
<proteinExistence type="predicted"/>
<protein>
    <submittedName>
        <fullName evidence="1">Uncharacterized protein</fullName>
    </submittedName>
</protein>
<sequence>MRRVGTVARCDRGRFVPRKSTNTRIHQDHHSGPPRPPLRVRATITSKESEGVGSSLWLLHQHRPRGRCRGLETLMKRAGTRWARAEKFVARTGHAEVLFHT</sequence>
<dbReference type="Proteomes" id="UP000000226">
    <property type="component" value="Unassembled WGS sequence"/>
</dbReference>
<comment type="caution">
    <text evidence="1">The sequence shown here is derived from an EMBL/GenBank/DDBJ whole genome shotgun (WGS) entry which is preliminary data.</text>
</comment>
<gene>
    <name evidence="1" type="ORF">PHAVU_L002390</name>
</gene>
<keyword evidence="2" id="KW-1185">Reference proteome</keyword>
<name>A0ACC3P1Q0_PHAVU</name>
<accession>A0ACC3P1Q0</accession>
<organism evidence="1 2">
    <name type="scientific">Phaseolus vulgaris</name>
    <name type="common">Kidney bean</name>
    <name type="synonym">French bean</name>
    <dbReference type="NCBI Taxonomy" id="3885"/>
    <lineage>
        <taxon>Eukaryota</taxon>
        <taxon>Viridiplantae</taxon>
        <taxon>Streptophyta</taxon>
        <taxon>Embryophyta</taxon>
        <taxon>Tracheophyta</taxon>
        <taxon>Spermatophyta</taxon>
        <taxon>Magnoliopsida</taxon>
        <taxon>eudicotyledons</taxon>
        <taxon>Gunneridae</taxon>
        <taxon>Pentapetalae</taxon>
        <taxon>rosids</taxon>
        <taxon>fabids</taxon>
        <taxon>Fabales</taxon>
        <taxon>Fabaceae</taxon>
        <taxon>Papilionoideae</taxon>
        <taxon>50 kb inversion clade</taxon>
        <taxon>NPAAA clade</taxon>
        <taxon>indigoferoid/millettioid clade</taxon>
        <taxon>Phaseoleae</taxon>
        <taxon>Phaseolus</taxon>
    </lineage>
</organism>
<dbReference type="EMBL" id="MU967800">
    <property type="protein sequence ID" value="KAK6645799.1"/>
    <property type="molecule type" value="Genomic_DNA"/>
</dbReference>